<comment type="caution">
    <text evidence="1">The sequence shown here is derived from an EMBL/GenBank/DDBJ whole genome shotgun (WGS) entry which is preliminary data.</text>
</comment>
<evidence type="ECO:0000313" key="1">
    <source>
        <dbReference type="EMBL" id="CAA2963235.1"/>
    </source>
</evidence>
<reference evidence="1 2" key="1">
    <citation type="submission" date="2019-12" db="EMBL/GenBank/DDBJ databases">
        <authorList>
            <person name="Alioto T."/>
            <person name="Alioto T."/>
            <person name="Gomez Garrido J."/>
        </authorList>
    </citation>
    <scope>NUCLEOTIDE SEQUENCE [LARGE SCALE GENOMIC DNA]</scope>
</reference>
<sequence>MAACRVHGNVELGERVRRHLLEVKPDHSSDYVLLANMHAGTGQMNYMMEGRKLMQDRGIQKQKAWKQFYWAPPRLKPRPRIVPTPEEESDLNWRSSTNLLCTFPIYENGERNFMTIISCYSSQSVN</sequence>
<accession>A0A8S0QAF7</accession>
<proteinExistence type="predicted"/>
<dbReference type="Gramene" id="OE9A049231T1">
    <property type="protein sequence ID" value="OE9A049231C1"/>
    <property type="gene ID" value="OE9A049231"/>
</dbReference>
<dbReference type="GO" id="GO:0003723">
    <property type="term" value="F:RNA binding"/>
    <property type="evidence" value="ECO:0007669"/>
    <property type="project" value="InterPro"/>
</dbReference>
<dbReference type="OrthoDB" id="1194104at2759"/>
<keyword evidence="2" id="KW-1185">Reference proteome</keyword>
<dbReference type="InterPro" id="IPR046848">
    <property type="entry name" value="E_motif"/>
</dbReference>
<organism evidence="1 2">
    <name type="scientific">Olea europaea subsp. europaea</name>
    <dbReference type="NCBI Taxonomy" id="158383"/>
    <lineage>
        <taxon>Eukaryota</taxon>
        <taxon>Viridiplantae</taxon>
        <taxon>Streptophyta</taxon>
        <taxon>Embryophyta</taxon>
        <taxon>Tracheophyta</taxon>
        <taxon>Spermatophyta</taxon>
        <taxon>Magnoliopsida</taxon>
        <taxon>eudicotyledons</taxon>
        <taxon>Gunneridae</taxon>
        <taxon>Pentapetalae</taxon>
        <taxon>asterids</taxon>
        <taxon>lamiids</taxon>
        <taxon>Lamiales</taxon>
        <taxon>Oleaceae</taxon>
        <taxon>Oleeae</taxon>
        <taxon>Olea</taxon>
    </lineage>
</organism>
<dbReference type="Pfam" id="PF20431">
    <property type="entry name" value="E_motif"/>
    <property type="match status" value="1"/>
</dbReference>
<dbReference type="GO" id="GO:0009451">
    <property type="term" value="P:RNA modification"/>
    <property type="evidence" value="ECO:0007669"/>
    <property type="project" value="InterPro"/>
</dbReference>
<protein>
    <recommendedName>
        <fullName evidence="3">Pentatricopeptide repeat-containing protein</fullName>
    </recommendedName>
</protein>
<name>A0A8S0QAF7_OLEEU</name>
<gene>
    <name evidence="1" type="ORF">OLEA9_A049231</name>
</gene>
<dbReference type="AlphaFoldDB" id="A0A8S0QAF7"/>
<dbReference type="InterPro" id="IPR046960">
    <property type="entry name" value="PPR_At4g14850-like_plant"/>
</dbReference>
<dbReference type="PANTHER" id="PTHR47926">
    <property type="entry name" value="PENTATRICOPEPTIDE REPEAT-CONTAINING PROTEIN"/>
    <property type="match status" value="1"/>
</dbReference>
<dbReference type="EMBL" id="CACTIH010001808">
    <property type="protein sequence ID" value="CAA2963235.1"/>
    <property type="molecule type" value="Genomic_DNA"/>
</dbReference>
<evidence type="ECO:0008006" key="3">
    <source>
        <dbReference type="Google" id="ProtNLM"/>
    </source>
</evidence>
<dbReference type="Proteomes" id="UP000594638">
    <property type="component" value="Unassembled WGS sequence"/>
</dbReference>
<evidence type="ECO:0000313" key="2">
    <source>
        <dbReference type="Proteomes" id="UP000594638"/>
    </source>
</evidence>